<accession>A0A4Y9FPL3</accession>
<proteinExistence type="predicted"/>
<evidence type="ECO:0000313" key="2">
    <source>
        <dbReference type="Proteomes" id="UP000298358"/>
    </source>
</evidence>
<protein>
    <submittedName>
        <fullName evidence="1">Uncharacterized protein</fullName>
    </submittedName>
</protein>
<dbReference type="Proteomes" id="UP000298358">
    <property type="component" value="Unassembled WGS sequence"/>
</dbReference>
<dbReference type="RefSeq" id="WP_135115550.1">
    <property type="nucleotide sequence ID" value="NZ_JADGLL010000060.1"/>
</dbReference>
<keyword evidence="2" id="KW-1185">Reference proteome</keyword>
<organism evidence="1 2">
    <name type="scientific">Microbacterium paludicola</name>
    <dbReference type="NCBI Taxonomy" id="300019"/>
    <lineage>
        <taxon>Bacteria</taxon>
        <taxon>Bacillati</taxon>
        <taxon>Actinomycetota</taxon>
        <taxon>Actinomycetes</taxon>
        <taxon>Micrococcales</taxon>
        <taxon>Microbacteriaceae</taxon>
        <taxon>Microbacterium</taxon>
    </lineage>
</organism>
<dbReference type="AlphaFoldDB" id="A0A4Y9FPL3"/>
<name>A0A4Y9FPL3_9MICO</name>
<evidence type="ECO:0000313" key="1">
    <source>
        <dbReference type="EMBL" id="TFU30470.1"/>
    </source>
</evidence>
<dbReference type="EMBL" id="SPQB01000060">
    <property type="protein sequence ID" value="TFU30470.1"/>
    <property type="molecule type" value="Genomic_DNA"/>
</dbReference>
<comment type="caution">
    <text evidence="1">The sequence shown here is derived from an EMBL/GenBank/DDBJ whole genome shotgun (WGS) entry which is preliminary data.</text>
</comment>
<gene>
    <name evidence="1" type="ORF">E4U02_14615</name>
</gene>
<sequence>MLFAVQLPQLIFMPPSSVAEREAALLAVTCSHYYRTGCTSGGAASFGIANLQQCLAGRAVVSHVWTRPRVA</sequence>
<reference evidence="1 2" key="1">
    <citation type="submission" date="2019-03" db="EMBL/GenBank/DDBJ databases">
        <title>Diversity of the mouse oral microbiome.</title>
        <authorList>
            <person name="Joseph S."/>
            <person name="Aduse-Opoku J."/>
            <person name="Curtis M."/>
            <person name="Wade W."/>
            <person name="Hashim A."/>
        </authorList>
    </citation>
    <scope>NUCLEOTIDE SEQUENCE [LARGE SCALE GENOMIC DNA]</scope>
    <source>
        <strain evidence="1 2">P1012</strain>
    </source>
</reference>